<dbReference type="InterPro" id="IPR050613">
    <property type="entry name" value="Sec_Metabolite_Reg"/>
</dbReference>
<evidence type="ECO:0000313" key="5">
    <source>
        <dbReference type="EMBL" id="KAK4112863.1"/>
    </source>
</evidence>
<comment type="caution">
    <text evidence="5">The sequence shown here is derived from an EMBL/GenBank/DDBJ whole genome shotgun (WGS) entry which is preliminary data.</text>
</comment>
<dbReference type="InterPro" id="IPR001138">
    <property type="entry name" value="Zn2Cys6_DnaBD"/>
</dbReference>
<dbReference type="Proteomes" id="UP001302812">
    <property type="component" value="Unassembled WGS sequence"/>
</dbReference>
<dbReference type="PANTHER" id="PTHR31001">
    <property type="entry name" value="UNCHARACTERIZED TRANSCRIPTIONAL REGULATORY PROTEIN"/>
    <property type="match status" value="1"/>
</dbReference>
<dbReference type="Gene3D" id="4.10.240.10">
    <property type="entry name" value="Zn(2)-C6 fungal-type DNA-binding domain"/>
    <property type="match status" value="1"/>
</dbReference>
<feature type="region of interest" description="Disordered" evidence="3">
    <location>
        <begin position="415"/>
        <end position="436"/>
    </location>
</feature>
<dbReference type="GO" id="GO:0005634">
    <property type="term" value="C:nucleus"/>
    <property type="evidence" value="ECO:0007669"/>
    <property type="project" value="UniProtKB-SubCell"/>
</dbReference>
<organism evidence="5 6">
    <name type="scientific">Canariomyces notabilis</name>
    <dbReference type="NCBI Taxonomy" id="2074819"/>
    <lineage>
        <taxon>Eukaryota</taxon>
        <taxon>Fungi</taxon>
        <taxon>Dikarya</taxon>
        <taxon>Ascomycota</taxon>
        <taxon>Pezizomycotina</taxon>
        <taxon>Sordariomycetes</taxon>
        <taxon>Sordariomycetidae</taxon>
        <taxon>Sordariales</taxon>
        <taxon>Chaetomiaceae</taxon>
        <taxon>Canariomyces</taxon>
    </lineage>
</organism>
<dbReference type="InterPro" id="IPR036864">
    <property type="entry name" value="Zn2-C6_fun-type_DNA-bd_sf"/>
</dbReference>
<dbReference type="PANTHER" id="PTHR31001:SF45">
    <property type="entry name" value="ZN(II)2CYS6 TRANSCRIPTION FACTOR (EUROFUNG)"/>
    <property type="match status" value="1"/>
</dbReference>
<dbReference type="SMART" id="SM00066">
    <property type="entry name" value="GAL4"/>
    <property type="match status" value="1"/>
</dbReference>
<evidence type="ECO:0000256" key="3">
    <source>
        <dbReference type="SAM" id="MobiDB-lite"/>
    </source>
</evidence>
<dbReference type="CDD" id="cd00067">
    <property type="entry name" value="GAL4"/>
    <property type="match status" value="1"/>
</dbReference>
<evidence type="ECO:0000259" key="4">
    <source>
        <dbReference type="PROSITE" id="PS50048"/>
    </source>
</evidence>
<dbReference type="RefSeq" id="XP_064670433.1">
    <property type="nucleotide sequence ID" value="XM_064816793.1"/>
</dbReference>
<reference evidence="5" key="1">
    <citation type="journal article" date="2023" name="Mol. Phylogenet. Evol.">
        <title>Genome-scale phylogeny and comparative genomics of the fungal order Sordariales.</title>
        <authorList>
            <person name="Hensen N."/>
            <person name="Bonometti L."/>
            <person name="Westerberg I."/>
            <person name="Brannstrom I.O."/>
            <person name="Guillou S."/>
            <person name="Cros-Aarteil S."/>
            <person name="Calhoun S."/>
            <person name="Haridas S."/>
            <person name="Kuo A."/>
            <person name="Mondo S."/>
            <person name="Pangilinan J."/>
            <person name="Riley R."/>
            <person name="LaButti K."/>
            <person name="Andreopoulos B."/>
            <person name="Lipzen A."/>
            <person name="Chen C."/>
            <person name="Yan M."/>
            <person name="Daum C."/>
            <person name="Ng V."/>
            <person name="Clum A."/>
            <person name="Steindorff A."/>
            <person name="Ohm R.A."/>
            <person name="Martin F."/>
            <person name="Silar P."/>
            <person name="Natvig D.O."/>
            <person name="Lalanne C."/>
            <person name="Gautier V."/>
            <person name="Ament-Velasquez S.L."/>
            <person name="Kruys A."/>
            <person name="Hutchinson M.I."/>
            <person name="Powell A.J."/>
            <person name="Barry K."/>
            <person name="Miller A.N."/>
            <person name="Grigoriev I.V."/>
            <person name="Debuchy R."/>
            <person name="Gladieux P."/>
            <person name="Hiltunen Thoren M."/>
            <person name="Johannesson H."/>
        </authorList>
    </citation>
    <scope>NUCLEOTIDE SEQUENCE</scope>
    <source>
        <strain evidence="5">CBS 508.74</strain>
    </source>
</reference>
<dbReference type="EMBL" id="MU853341">
    <property type="protein sequence ID" value="KAK4112863.1"/>
    <property type="molecule type" value="Genomic_DNA"/>
</dbReference>
<dbReference type="PROSITE" id="PS50048">
    <property type="entry name" value="ZN2_CY6_FUNGAL_2"/>
    <property type="match status" value="1"/>
</dbReference>
<proteinExistence type="predicted"/>
<dbReference type="GO" id="GO:0008270">
    <property type="term" value="F:zinc ion binding"/>
    <property type="evidence" value="ECO:0007669"/>
    <property type="project" value="InterPro"/>
</dbReference>
<feature type="domain" description="Zn(2)-C6 fungal-type" evidence="4">
    <location>
        <begin position="23"/>
        <end position="51"/>
    </location>
</feature>
<evidence type="ECO:0000313" key="6">
    <source>
        <dbReference type="Proteomes" id="UP001302812"/>
    </source>
</evidence>
<dbReference type="GeneID" id="89940918"/>
<evidence type="ECO:0000256" key="2">
    <source>
        <dbReference type="ARBA" id="ARBA00023242"/>
    </source>
</evidence>
<reference evidence="5" key="2">
    <citation type="submission" date="2023-05" db="EMBL/GenBank/DDBJ databases">
        <authorList>
            <consortium name="Lawrence Berkeley National Laboratory"/>
            <person name="Steindorff A."/>
            <person name="Hensen N."/>
            <person name="Bonometti L."/>
            <person name="Westerberg I."/>
            <person name="Brannstrom I.O."/>
            <person name="Guillou S."/>
            <person name="Cros-Aarteil S."/>
            <person name="Calhoun S."/>
            <person name="Haridas S."/>
            <person name="Kuo A."/>
            <person name="Mondo S."/>
            <person name="Pangilinan J."/>
            <person name="Riley R."/>
            <person name="Labutti K."/>
            <person name="Andreopoulos B."/>
            <person name="Lipzen A."/>
            <person name="Chen C."/>
            <person name="Yanf M."/>
            <person name="Daum C."/>
            <person name="Ng V."/>
            <person name="Clum A."/>
            <person name="Ohm R."/>
            <person name="Martin F."/>
            <person name="Silar P."/>
            <person name="Natvig D."/>
            <person name="Lalanne C."/>
            <person name="Gautier V."/>
            <person name="Ament-Velasquez S.L."/>
            <person name="Kruys A."/>
            <person name="Hutchinson M.I."/>
            <person name="Powell A.J."/>
            <person name="Barry K."/>
            <person name="Miller A.N."/>
            <person name="Grigoriev I.V."/>
            <person name="Debuchy R."/>
            <person name="Gladieux P."/>
            <person name="Thoren M.H."/>
            <person name="Johannesson H."/>
        </authorList>
    </citation>
    <scope>NUCLEOTIDE SEQUENCE</scope>
    <source>
        <strain evidence="5">CBS 508.74</strain>
    </source>
</reference>
<sequence>MSTEQPELPDTVHVAAKSQRVLACQMCQQRRVKCDRKFPCANCVRNGAQCVPATLPRERRRWFPERELLARIRHYETLLHQHNIKFEPLHPSHPSAGITTTVNANHSGLSPLSGKTPIMSETGNAWDHHTYNNDLENTHYLLFGSPVSKVDLATLHSEQAKILRLWQIYLDNVNPLLKVTHTPSLQARIIDAVGDRASIGAPLEALRVLFRIYCVSVISLADDQCHTLVGSRKKDILTGYQSGDHDCLTALSFTYCSQVSVRPETDPRSLSSMLAVAIRIAQRMGYNNESNHAKCTVLEAEVRRRLWWPLVIFDNRISSHLLLDMKAVPPVYTNPTEALLMVVRSQLSDFSKDATTGTAPLGVRDLLEMQRTVEEKTLALCHPANPLHFMTIWSARAYMAKMLLFEHCHSREAKSIKSTPQRTDAQPEQQKQQHNNSGVQYALSMIECDTKLTKSPLTKGYRWYIEYHFPFLAYTYLLQHIKKHPGDGCAGRTWEVMSDCFEARGMGTAEYYNSPFFVLLSRLVLQAWEAHEAALKQQQQQQCDDNLDRSLEETPPRIVATIGAKIGQYGKIGFMFTTDGNTHAVADQPGGGAVTTIPDSLEESHDPAPNMSIGGSNPIAGPSAFADGLADIFAGPDTTDLEQFRPAMDLGPWS</sequence>
<dbReference type="AlphaFoldDB" id="A0AAN6TED7"/>
<evidence type="ECO:0000256" key="1">
    <source>
        <dbReference type="ARBA" id="ARBA00004123"/>
    </source>
</evidence>
<dbReference type="CDD" id="cd12148">
    <property type="entry name" value="fungal_TF_MHR"/>
    <property type="match status" value="1"/>
</dbReference>
<protein>
    <recommendedName>
        <fullName evidence="4">Zn(2)-C6 fungal-type domain-containing protein</fullName>
    </recommendedName>
</protein>
<dbReference type="GO" id="GO:0000981">
    <property type="term" value="F:DNA-binding transcription factor activity, RNA polymerase II-specific"/>
    <property type="evidence" value="ECO:0007669"/>
    <property type="project" value="InterPro"/>
</dbReference>
<keyword evidence="2" id="KW-0539">Nucleus</keyword>
<gene>
    <name evidence="5" type="ORF">N656DRAFT_789473</name>
</gene>
<accession>A0AAN6TED7</accession>
<dbReference type="SUPFAM" id="SSF57701">
    <property type="entry name" value="Zn2/Cys6 DNA-binding domain"/>
    <property type="match status" value="1"/>
</dbReference>
<comment type="subcellular location">
    <subcellularLocation>
        <location evidence="1">Nucleus</location>
    </subcellularLocation>
</comment>
<keyword evidence="6" id="KW-1185">Reference proteome</keyword>
<feature type="compositionally biased region" description="Polar residues" evidence="3">
    <location>
        <begin position="416"/>
        <end position="436"/>
    </location>
</feature>
<name>A0AAN6TED7_9PEZI</name>
<dbReference type="Pfam" id="PF00172">
    <property type="entry name" value="Zn_clus"/>
    <property type="match status" value="1"/>
</dbReference>